<dbReference type="PANTHER" id="PTHR38340:SF1">
    <property type="entry name" value="S-LAYER PROTEIN"/>
    <property type="match status" value="1"/>
</dbReference>
<organism evidence="4 5">
    <name type="scientific">Palleronia aestuarii</name>
    <dbReference type="NCBI Taxonomy" id="568105"/>
    <lineage>
        <taxon>Bacteria</taxon>
        <taxon>Pseudomonadati</taxon>
        <taxon>Pseudomonadota</taxon>
        <taxon>Alphaproteobacteria</taxon>
        <taxon>Rhodobacterales</taxon>
        <taxon>Roseobacteraceae</taxon>
        <taxon>Palleronia</taxon>
    </lineage>
</organism>
<evidence type="ECO:0000256" key="1">
    <source>
        <dbReference type="ARBA" id="ARBA00004613"/>
    </source>
</evidence>
<dbReference type="InterPro" id="IPR001343">
    <property type="entry name" value="Hemolysn_Ca-bd"/>
</dbReference>
<sequence length="1247" mass="132033">MAISTDAIAGRVTRFDIGSEREIDSARIVDGPDSGYLSVDPGKETLAYVSTDPTATGRVNARVELTFADGETEVVEHVLDLKTGPERSGWGGGNGIYMLETDSNDESIVETGENHRKVYVSESDAALSRADIEAIEGKITGDYGEWLRDHPEYGGSEGRALDTDSAMKLWNTITTQSEEPTSHWLLFEQGYEYEPGRIIGRGVSGEDGLHPVHVTSWGNGDLPELQSMFEILQARSDFVVVSDVAFTDGIRVLSGDNLIMEDVKFSQDFFTMQGSDHITIRQSEFIDNFRDAPVNPGGWDALNDRVQGVYASDVEGLLLEQNFFDHSGWEAGYDPDGDPSDPHPPSKFSHNMYIQYSTTDVTLRDTVSMRAASFGAQLRGGALAEDNLFLDNNAALNFGGGYAVGDQKSGNYTLLNGNVVTSGAHKDADRIGAMTLGIDDYARMSALVSNLVTHVANPDDPAEIERKVWETAAVTENGSRVFDDTIVHNWDTPRYPRGTVQERNTDGLDPAAMNEATIQNYAAELLGKSDATIDDLADYWRGLTARGGEVDIQDVLDFFRDAFEIETSSRSQATTLTFVPNELGEGTRWDNRLNWDTDDLPGSVEGDSVDLNGSFVQYLGTTRVDGLDFGPGGILAANAGSLYAESVSGEGNLQIHRAGQIWFGGFEDGASIDVTISGGRFVNDGGMNGAIDILATGGEVVLATGGSLMDLTDGTLRIDGDTAKVGFDGKSGSAGFGLSEGGTLEFVARAGEFAQIAEFRTGAFPSGDVVSLVNLDGGDLAINAGGIDGNGSFDLIEVDALIGTLEDVRIAGLGSRDAEIVLDHEADILSLRLSGGSGQTSITVVSESDQEASSAARQWDALVSGVDLPEAETPDDTVDVPEAELPEDEGAGEPDAPEPEEPEEPETPVEPAPEEPEEPVEPAPEEPEEPETPVEPAPEEPEEPVEPEPEEPTDTGGDTETPSDEADDTPDAGEEPSETDEDTVEAPAFVLSDGAEGDNAVIQIADPSGRFDLADMNVVIGTDGGDDLRGETGIGNLIRTGGGDDKIVGQDGMDWIEAGEGKDTIYGGTADDVLYGGGSDDEIYGQNDNDTVIGGDGSDQLYGELGDDVVIGGAGRDFVDGGDGDDTVLGGSGNDMVQGRAGDDILLGGSGNDELVGGRGADQFVFDVPSVSDQDWFDVVWDFQGGQGDTIVAMGPDAVDFTVDVTSRMATLSVESGGEDIEVAYIFGSDLDALKTVTEAGEYTIFG</sequence>
<dbReference type="InterPro" id="IPR011049">
    <property type="entry name" value="Serralysin-like_metalloprot_C"/>
</dbReference>
<feature type="compositionally biased region" description="Acidic residues" evidence="3">
    <location>
        <begin position="961"/>
        <end position="983"/>
    </location>
</feature>
<dbReference type="SUPFAM" id="SSF51126">
    <property type="entry name" value="Pectin lyase-like"/>
    <property type="match status" value="1"/>
</dbReference>
<dbReference type="GO" id="GO:0005576">
    <property type="term" value="C:extracellular region"/>
    <property type="evidence" value="ECO:0007669"/>
    <property type="project" value="UniProtKB-SubCell"/>
</dbReference>
<dbReference type="AlphaFoldDB" id="A0A2W7NCX4"/>
<dbReference type="Pfam" id="PF00353">
    <property type="entry name" value="HemolysinCabind"/>
    <property type="match status" value="2"/>
</dbReference>
<dbReference type="SUPFAM" id="SSF51120">
    <property type="entry name" value="beta-Roll"/>
    <property type="match status" value="1"/>
</dbReference>
<feature type="region of interest" description="Disordered" evidence="3">
    <location>
        <begin position="869"/>
        <end position="983"/>
    </location>
</feature>
<evidence type="ECO:0000256" key="3">
    <source>
        <dbReference type="SAM" id="MobiDB-lite"/>
    </source>
</evidence>
<evidence type="ECO:0000313" key="5">
    <source>
        <dbReference type="Proteomes" id="UP000248916"/>
    </source>
</evidence>
<accession>A0A2W7NCX4</accession>
<dbReference type="PRINTS" id="PR00313">
    <property type="entry name" value="CABNDNGRPT"/>
</dbReference>
<name>A0A2W7NCX4_9RHOB</name>
<dbReference type="GO" id="GO:0005509">
    <property type="term" value="F:calcium ion binding"/>
    <property type="evidence" value="ECO:0007669"/>
    <property type="project" value="InterPro"/>
</dbReference>
<dbReference type="InterPro" id="IPR050557">
    <property type="entry name" value="RTX_toxin/Mannuronan_C5-epim"/>
</dbReference>
<dbReference type="OrthoDB" id="7796425at2"/>
<reference evidence="4 5" key="1">
    <citation type="submission" date="2018-06" db="EMBL/GenBank/DDBJ databases">
        <title>Genomic Encyclopedia of Archaeal and Bacterial Type Strains, Phase II (KMG-II): from individual species to whole genera.</title>
        <authorList>
            <person name="Goeker M."/>
        </authorList>
    </citation>
    <scope>NUCLEOTIDE SEQUENCE [LARGE SCALE GENOMIC DNA]</scope>
    <source>
        <strain evidence="4 5">DSM 22009</strain>
    </source>
</reference>
<gene>
    <name evidence="4" type="ORF">LX81_00854</name>
</gene>
<dbReference type="RefSeq" id="WP_111536051.1">
    <property type="nucleotide sequence ID" value="NZ_QKZL01000003.1"/>
</dbReference>
<keyword evidence="2" id="KW-0964">Secreted</keyword>
<dbReference type="EMBL" id="QKZL01000003">
    <property type="protein sequence ID" value="PZX18225.1"/>
    <property type="molecule type" value="Genomic_DNA"/>
</dbReference>
<dbReference type="PROSITE" id="PS00330">
    <property type="entry name" value="HEMOLYSIN_CALCIUM"/>
    <property type="match status" value="1"/>
</dbReference>
<dbReference type="Proteomes" id="UP000248916">
    <property type="component" value="Unassembled WGS sequence"/>
</dbReference>
<dbReference type="Gene3D" id="2.150.10.10">
    <property type="entry name" value="Serralysin-like metalloprotease, C-terminal"/>
    <property type="match status" value="2"/>
</dbReference>
<evidence type="ECO:0000256" key="2">
    <source>
        <dbReference type="ARBA" id="ARBA00022525"/>
    </source>
</evidence>
<dbReference type="InterPro" id="IPR011050">
    <property type="entry name" value="Pectin_lyase_fold/virulence"/>
</dbReference>
<dbReference type="InterPro" id="IPR018511">
    <property type="entry name" value="Hemolysin-typ_Ca-bd_CS"/>
</dbReference>
<keyword evidence="5" id="KW-1185">Reference proteome</keyword>
<proteinExistence type="predicted"/>
<comment type="caution">
    <text evidence="4">The sequence shown here is derived from an EMBL/GenBank/DDBJ whole genome shotgun (WGS) entry which is preliminary data.</text>
</comment>
<protein>
    <submittedName>
        <fullName evidence="4">Hemolysin type calcium-binding protein</fullName>
    </submittedName>
</protein>
<evidence type="ECO:0000313" key="4">
    <source>
        <dbReference type="EMBL" id="PZX18225.1"/>
    </source>
</evidence>
<comment type="subcellular location">
    <subcellularLocation>
        <location evidence="1">Secreted</location>
    </subcellularLocation>
</comment>
<dbReference type="PANTHER" id="PTHR38340">
    <property type="entry name" value="S-LAYER PROTEIN"/>
    <property type="match status" value="1"/>
</dbReference>
<feature type="compositionally biased region" description="Acidic residues" evidence="3">
    <location>
        <begin position="869"/>
        <end position="953"/>
    </location>
</feature>